<proteinExistence type="predicted"/>
<gene>
    <name evidence="1" type="ORF">BU25DRAFT_413806</name>
</gene>
<dbReference type="EMBL" id="MU006732">
    <property type="protein sequence ID" value="KAF2624250.1"/>
    <property type="molecule type" value="Genomic_DNA"/>
</dbReference>
<accession>A0ACB6RS71</accession>
<organism evidence="1 2">
    <name type="scientific">Macroventuria anomochaeta</name>
    <dbReference type="NCBI Taxonomy" id="301207"/>
    <lineage>
        <taxon>Eukaryota</taxon>
        <taxon>Fungi</taxon>
        <taxon>Dikarya</taxon>
        <taxon>Ascomycota</taxon>
        <taxon>Pezizomycotina</taxon>
        <taxon>Dothideomycetes</taxon>
        <taxon>Pleosporomycetidae</taxon>
        <taxon>Pleosporales</taxon>
        <taxon>Pleosporineae</taxon>
        <taxon>Didymellaceae</taxon>
        <taxon>Macroventuria</taxon>
    </lineage>
</organism>
<dbReference type="Proteomes" id="UP000799754">
    <property type="component" value="Unassembled WGS sequence"/>
</dbReference>
<evidence type="ECO:0000313" key="2">
    <source>
        <dbReference type="Proteomes" id="UP000799754"/>
    </source>
</evidence>
<evidence type="ECO:0000313" key="1">
    <source>
        <dbReference type="EMBL" id="KAF2624250.1"/>
    </source>
</evidence>
<sequence>MIRDTFVYQSIRMLCATPDFGAELLTPLDLSALLYAFDISITKKQSRFQYFVV</sequence>
<name>A0ACB6RS71_9PLEO</name>
<comment type="caution">
    <text evidence="1">The sequence shown here is derived from an EMBL/GenBank/DDBJ whole genome shotgun (WGS) entry which is preliminary data.</text>
</comment>
<keyword evidence="2" id="KW-1185">Reference proteome</keyword>
<protein>
    <submittedName>
        <fullName evidence="1">Uncharacterized protein</fullName>
    </submittedName>
</protein>
<reference evidence="1" key="1">
    <citation type="journal article" date="2020" name="Stud. Mycol.">
        <title>101 Dothideomycetes genomes: a test case for predicting lifestyles and emergence of pathogens.</title>
        <authorList>
            <person name="Haridas S."/>
            <person name="Albert R."/>
            <person name="Binder M."/>
            <person name="Bloem J."/>
            <person name="Labutti K."/>
            <person name="Salamov A."/>
            <person name="Andreopoulos B."/>
            <person name="Baker S."/>
            <person name="Barry K."/>
            <person name="Bills G."/>
            <person name="Bluhm B."/>
            <person name="Cannon C."/>
            <person name="Castanera R."/>
            <person name="Culley D."/>
            <person name="Daum C."/>
            <person name="Ezra D."/>
            <person name="Gonzalez J."/>
            <person name="Henrissat B."/>
            <person name="Kuo A."/>
            <person name="Liang C."/>
            <person name="Lipzen A."/>
            <person name="Lutzoni F."/>
            <person name="Magnuson J."/>
            <person name="Mondo S."/>
            <person name="Nolan M."/>
            <person name="Ohm R."/>
            <person name="Pangilinan J."/>
            <person name="Park H.-J."/>
            <person name="Ramirez L."/>
            <person name="Alfaro M."/>
            <person name="Sun H."/>
            <person name="Tritt A."/>
            <person name="Yoshinaga Y."/>
            <person name="Zwiers L.-H."/>
            <person name="Turgeon B."/>
            <person name="Goodwin S."/>
            <person name="Spatafora J."/>
            <person name="Crous P."/>
            <person name="Grigoriev I."/>
        </authorList>
    </citation>
    <scope>NUCLEOTIDE SEQUENCE</scope>
    <source>
        <strain evidence="1">CBS 525.71</strain>
    </source>
</reference>